<accession>A0A813EX38</accession>
<reference evidence="5" key="1">
    <citation type="submission" date="2021-02" db="EMBL/GenBank/DDBJ databases">
        <authorList>
            <person name="Dougan E. K."/>
            <person name="Rhodes N."/>
            <person name="Thang M."/>
            <person name="Chan C."/>
        </authorList>
    </citation>
    <scope>NUCLEOTIDE SEQUENCE</scope>
</reference>
<dbReference type="PANTHER" id="PTHR12103">
    <property type="entry name" value="5'-NUCLEOTIDASE DOMAIN-CONTAINING"/>
    <property type="match status" value="1"/>
</dbReference>
<gene>
    <name evidence="5" type="ORF">PGLA1383_LOCUS21805</name>
</gene>
<evidence type="ECO:0000313" key="5">
    <source>
        <dbReference type="EMBL" id="CAE8603598.1"/>
    </source>
</evidence>
<keyword evidence="3" id="KW-0378">Hydrolase</keyword>
<dbReference type="Gene3D" id="3.40.50.1000">
    <property type="entry name" value="HAD superfamily/HAD-like"/>
    <property type="match status" value="1"/>
</dbReference>
<keyword evidence="6" id="KW-1185">Reference proteome</keyword>
<comment type="caution">
    <text evidence="5">The sequence shown here is derived from an EMBL/GenBank/DDBJ whole genome shotgun (WGS) entry which is preliminary data.</text>
</comment>
<protein>
    <recommendedName>
        <fullName evidence="7">5'-nucleotidase</fullName>
    </recommendedName>
</protein>
<dbReference type="InterPro" id="IPR036412">
    <property type="entry name" value="HAD-like_sf"/>
</dbReference>
<evidence type="ECO:0000256" key="1">
    <source>
        <dbReference type="ARBA" id="ARBA00009589"/>
    </source>
</evidence>
<dbReference type="InterPro" id="IPR008380">
    <property type="entry name" value="HAD-SF_hydro_IG_5-nucl"/>
</dbReference>
<dbReference type="Pfam" id="PF05761">
    <property type="entry name" value="5_nucleotid"/>
    <property type="match status" value="1"/>
</dbReference>
<comment type="similarity">
    <text evidence="1">Belongs to the 5'(3')-deoxyribonucleotidase family.</text>
</comment>
<dbReference type="OrthoDB" id="311884at2759"/>
<dbReference type="InterPro" id="IPR023214">
    <property type="entry name" value="HAD_sf"/>
</dbReference>
<dbReference type="PANTHER" id="PTHR12103:SF38">
    <property type="entry name" value="5'-NUCLEOTIDASE DOMAIN-CONTAINING PROTEIN 1"/>
    <property type="match status" value="1"/>
</dbReference>
<dbReference type="SUPFAM" id="SSF56784">
    <property type="entry name" value="HAD-like"/>
    <property type="match status" value="1"/>
</dbReference>
<sequence length="510" mass="56554">MALEIRTLEDCTLDDCEALPQCPTHLSDVSATPATAPASSPLHGYSSEVDSDDESCFKLDPVSLSDMDWIGFDLDHTLVRYKLDELLPLVYRCICSYLVEQRGVHSKVFDVPYDFGFCERGLVFDGRTGDLIKLDAFGCVRIACHGYSATSDFVTGVSQGSGRFLSTDEVHQRYGADAWRGLNELRQNWRAEDADIFATLFEVPACQAAALLVDEIDRQALQGAASTEGANAYASILPDIRAALHKHMKWENFAKREGGYFPCLAEQVDKFVLPRETVRSWLENLRRAGGKRLFLLTNSNWDYADMVMAAAFGSDWRDLFDLSVYRASKKGGFFDHRRPFKTFQRESLGEQAMPHGLKAAHKAGIMEFVEGNVKDLSELFGEDASVLYFGDDLNGDITITHRRSEWHTAAVVEELCEHTPATPWGPIFSFSSDVFEPSKSGSFERSFSAEEASDSSSASHILEMVASTADFALPDLATITSHPLKHKFDHGCVFMGAPPSKNISKQVAIS</sequence>
<dbReference type="Proteomes" id="UP000654075">
    <property type="component" value="Unassembled WGS sequence"/>
</dbReference>
<organism evidence="5 6">
    <name type="scientific">Polarella glacialis</name>
    <name type="common">Dinoflagellate</name>
    <dbReference type="NCBI Taxonomy" id="89957"/>
    <lineage>
        <taxon>Eukaryota</taxon>
        <taxon>Sar</taxon>
        <taxon>Alveolata</taxon>
        <taxon>Dinophyceae</taxon>
        <taxon>Suessiales</taxon>
        <taxon>Suessiaceae</taxon>
        <taxon>Polarella</taxon>
    </lineage>
</organism>
<evidence type="ECO:0000256" key="2">
    <source>
        <dbReference type="ARBA" id="ARBA00022723"/>
    </source>
</evidence>
<dbReference type="EMBL" id="CAJNNV010015564">
    <property type="protein sequence ID" value="CAE8603598.1"/>
    <property type="molecule type" value="Genomic_DNA"/>
</dbReference>
<evidence type="ECO:0000256" key="3">
    <source>
        <dbReference type="ARBA" id="ARBA00022801"/>
    </source>
</evidence>
<name>A0A813EX38_POLGL</name>
<evidence type="ECO:0000256" key="4">
    <source>
        <dbReference type="ARBA" id="ARBA00022842"/>
    </source>
</evidence>
<keyword evidence="2" id="KW-0479">Metal-binding</keyword>
<proteinExistence type="inferred from homology"/>
<dbReference type="GO" id="GO:0046872">
    <property type="term" value="F:metal ion binding"/>
    <property type="evidence" value="ECO:0007669"/>
    <property type="project" value="UniProtKB-KW"/>
</dbReference>
<dbReference type="GO" id="GO:0008253">
    <property type="term" value="F:5'-nucleotidase activity"/>
    <property type="evidence" value="ECO:0007669"/>
    <property type="project" value="TreeGrafter"/>
</dbReference>
<keyword evidence="4" id="KW-0460">Magnesium</keyword>
<dbReference type="AlphaFoldDB" id="A0A813EX38"/>
<evidence type="ECO:0008006" key="7">
    <source>
        <dbReference type="Google" id="ProtNLM"/>
    </source>
</evidence>
<evidence type="ECO:0000313" key="6">
    <source>
        <dbReference type="Proteomes" id="UP000654075"/>
    </source>
</evidence>
<dbReference type="OMA" id="ICSNPYG"/>